<feature type="region of interest" description="Disordered" evidence="5">
    <location>
        <begin position="558"/>
        <end position="580"/>
    </location>
</feature>
<protein>
    <submittedName>
        <fullName evidence="8">Inactive poly [ADP-ribose] polymerase RCD1</fullName>
    </submittedName>
</protein>
<dbReference type="InterPro" id="IPR044964">
    <property type="entry name" value="RCD1/SRO1-5"/>
</dbReference>
<evidence type="ECO:0000256" key="4">
    <source>
        <dbReference type="ARBA" id="ARBA00023242"/>
    </source>
</evidence>
<proteinExistence type="predicted"/>
<evidence type="ECO:0000259" key="6">
    <source>
        <dbReference type="PROSITE" id="PS51059"/>
    </source>
</evidence>
<dbReference type="Pfam" id="PF12174">
    <property type="entry name" value="RST"/>
    <property type="match status" value="1"/>
</dbReference>
<dbReference type="InterPro" id="IPR012317">
    <property type="entry name" value="Poly(ADP-ribose)pol_cat_dom"/>
</dbReference>
<dbReference type="PANTHER" id="PTHR32263:SF41">
    <property type="entry name" value="INACTIVE POLY [ADP-RIBOSE] POLYMERASE RCD1-LIKE ISOFORM X1"/>
    <property type="match status" value="1"/>
</dbReference>
<comment type="caution">
    <text evidence="8">The sequence shown here is derived from an EMBL/GenBank/DDBJ whole genome shotgun (WGS) entry which is preliminary data.</text>
</comment>
<gene>
    <name evidence="8" type="ORF">Scaly_2848800</name>
</gene>
<keyword evidence="4" id="KW-0539">Nucleus</keyword>
<comment type="subcellular location">
    <subcellularLocation>
        <location evidence="1">Nucleus</location>
    </subcellularLocation>
</comment>
<feature type="domain" description="PARP catalytic" evidence="6">
    <location>
        <begin position="245"/>
        <end position="468"/>
    </location>
</feature>
<evidence type="ECO:0000313" key="8">
    <source>
        <dbReference type="EMBL" id="KAL0318274.1"/>
    </source>
</evidence>
<dbReference type="AlphaFoldDB" id="A0AAW2LGK3"/>
<reference evidence="8" key="1">
    <citation type="submission" date="2020-06" db="EMBL/GenBank/DDBJ databases">
        <authorList>
            <person name="Li T."/>
            <person name="Hu X."/>
            <person name="Zhang T."/>
            <person name="Song X."/>
            <person name="Zhang H."/>
            <person name="Dai N."/>
            <person name="Sheng W."/>
            <person name="Hou X."/>
            <person name="Wei L."/>
        </authorList>
    </citation>
    <scope>NUCLEOTIDE SEQUENCE</scope>
    <source>
        <strain evidence="8">KEN8</strain>
        <tissue evidence="8">Leaf</tissue>
    </source>
</reference>
<keyword evidence="3" id="KW-0346">Stress response</keyword>
<dbReference type="PROSITE" id="PS51059">
    <property type="entry name" value="PARP_CATALYTIC"/>
    <property type="match status" value="1"/>
</dbReference>
<evidence type="ECO:0000256" key="2">
    <source>
        <dbReference type="ARBA" id="ARBA00022473"/>
    </source>
</evidence>
<evidence type="ECO:0000259" key="7">
    <source>
        <dbReference type="PROSITE" id="PS51879"/>
    </source>
</evidence>
<dbReference type="EMBL" id="JACGWM010000018">
    <property type="protein sequence ID" value="KAL0318274.1"/>
    <property type="molecule type" value="Genomic_DNA"/>
</dbReference>
<dbReference type="Gene3D" id="3.90.228.10">
    <property type="match status" value="1"/>
</dbReference>
<feature type="domain" description="RST" evidence="7">
    <location>
        <begin position="485"/>
        <end position="556"/>
    </location>
</feature>
<evidence type="ECO:0000256" key="1">
    <source>
        <dbReference type="ARBA" id="ARBA00004123"/>
    </source>
</evidence>
<dbReference type="PROSITE" id="PS51879">
    <property type="entry name" value="RST"/>
    <property type="match status" value="1"/>
</dbReference>
<sequence>MNTKLEKVLDSGRHVVVDLKRKQSDRCTLTSKGATQVLVPLRSSPSSAIYNFAKRRKLDGYENKHSSFGSPSGKRLLKYYSNFKKSGIVRRLMYYYNDEWNDFSQDVVTFINKDLVKKPVVEMEVNGSKILLDFLHMLQLDMDTGSHQPIAWIDVSGKCFFPEIVTDDESCGCCYQGAESQECNDINLHLEIELHGLYDESSGESNAIVEQARSHDNAAKDCEDEINSCAKASSDVEVDEKCGANQQLNGNMILGVDHMHDSLDSDAVEQMFFKVISSSVAKIVDIHRCTSIAMETRLELFEKQVEITKRYRGDANVQYAWLPCVRGAVQTILQYGVGYYEPLKIERMHGIGMHLIPASGTPISFDVFLMSINYFDVDENDTRHLVLCRVIMGNMELVPLGSSQFHPSSEDFDSGVDNLQNPKRYVVWNMNMNSHIYPECVVSFKMTSDVEGTVFGKECKVDIPGSSTCYGGPQSQVLGKTFQARTPKSPWMPFPMLFAAISNNITSQNMDLVKTNYALFRNKKLSRDEFVKKLRLIVGDNLLKSAITSLQCKGCKMSRAGSRAREPARNKARASRARAEPARARALSELELEPFRVSS</sequence>
<dbReference type="GO" id="GO:0003950">
    <property type="term" value="F:NAD+ poly-ADP-ribosyltransferase activity"/>
    <property type="evidence" value="ECO:0007669"/>
    <property type="project" value="InterPro"/>
</dbReference>
<dbReference type="InterPro" id="IPR022003">
    <property type="entry name" value="RST"/>
</dbReference>
<keyword evidence="2" id="KW-0217">Developmental protein</keyword>
<reference evidence="8" key="2">
    <citation type="journal article" date="2024" name="Plant">
        <title>Genomic evolution and insights into agronomic trait innovations of Sesamum species.</title>
        <authorList>
            <person name="Miao H."/>
            <person name="Wang L."/>
            <person name="Qu L."/>
            <person name="Liu H."/>
            <person name="Sun Y."/>
            <person name="Le M."/>
            <person name="Wang Q."/>
            <person name="Wei S."/>
            <person name="Zheng Y."/>
            <person name="Lin W."/>
            <person name="Duan Y."/>
            <person name="Cao H."/>
            <person name="Xiong S."/>
            <person name="Wang X."/>
            <person name="Wei L."/>
            <person name="Li C."/>
            <person name="Ma Q."/>
            <person name="Ju M."/>
            <person name="Zhao R."/>
            <person name="Li G."/>
            <person name="Mu C."/>
            <person name="Tian Q."/>
            <person name="Mei H."/>
            <person name="Zhang T."/>
            <person name="Gao T."/>
            <person name="Zhang H."/>
        </authorList>
    </citation>
    <scope>NUCLEOTIDE SEQUENCE</scope>
    <source>
        <strain evidence="8">KEN8</strain>
    </source>
</reference>
<name>A0AAW2LGK3_9LAMI</name>
<evidence type="ECO:0000256" key="5">
    <source>
        <dbReference type="SAM" id="MobiDB-lite"/>
    </source>
</evidence>
<dbReference type="InterPro" id="IPR057823">
    <property type="entry name" value="WWE_RCD1"/>
</dbReference>
<accession>A0AAW2LGK3</accession>
<dbReference type="SUPFAM" id="SSF56399">
    <property type="entry name" value="ADP-ribosylation"/>
    <property type="match status" value="1"/>
</dbReference>
<dbReference type="Pfam" id="PF23467">
    <property type="entry name" value="WWE_5"/>
    <property type="match status" value="1"/>
</dbReference>
<dbReference type="PANTHER" id="PTHR32263">
    <property type="entry name" value="INACTIVE POLY [ADP-RIBOSE] POLYMERASE SRO4-RELATED"/>
    <property type="match status" value="1"/>
</dbReference>
<organism evidence="8">
    <name type="scientific">Sesamum calycinum</name>
    <dbReference type="NCBI Taxonomy" id="2727403"/>
    <lineage>
        <taxon>Eukaryota</taxon>
        <taxon>Viridiplantae</taxon>
        <taxon>Streptophyta</taxon>
        <taxon>Embryophyta</taxon>
        <taxon>Tracheophyta</taxon>
        <taxon>Spermatophyta</taxon>
        <taxon>Magnoliopsida</taxon>
        <taxon>eudicotyledons</taxon>
        <taxon>Gunneridae</taxon>
        <taxon>Pentapetalae</taxon>
        <taxon>asterids</taxon>
        <taxon>lamiids</taxon>
        <taxon>Lamiales</taxon>
        <taxon>Pedaliaceae</taxon>
        <taxon>Sesamum</taxon>
    </lineage>
</organism>
<evidence type="ECO:0000256" key="3">
    <source>
        <dbReference type="ARBA" id="ARBA00023016"/>
    </source>
</evidence>
<dbReference type="GO" id="GO:0005634">
    <property type="term" value="C:nucleus"/>
    <property type="evidence" value="ECO:0007669"/>
    <property type="project" value="UniProtKB-SubCell"/>
</dbReference>